<keyword evidence="3" id="KW-1185">Reference proteome</keyword>
<comment type="caution">
    <text evidence="2">The sequence shown here is derived from an EMBL/GenBank/DDBJ whole genome shotgun (WGS) entry which is preliminary data.</text>
</comment>
<feature type="region of interest" description="Disordered" evidence="1">
    <location>
        <begin position="1"/>
        <end position="80"/>
    </location>
</feature>
<reference evidence="2" key="2">
    <citation type="submission" date="2023-05" db="EMBL/GenBank/DDBJ databases">
        <authorList>
            <consortium name="Lawrence Berkeley National Laboratory"/>
            <person name="Steindorff A."/>
            <person name="Hensen N."/>
            <person name="Bonometti L."/>
            <person name="Westerberg I."/>
            <person name="Brannstrom I.O."/>
            <person name="Guillou S."/>
            <person name="Cros-Aarteil S."/>
            <person name="Calhoun S."/>
            <person name="Haridas S."/>
            <person name="Kuo A."/>
            <person name="Mondo S."/>
            <person name="Pangilinan J."/>
            <person name="Riley R."/>
            <person name="Labutti K."/>
            <person name="Andreopoulos B."/>
            <person name="Lipzen A."/>
            <person name="Chen C."/>
            <person name="Yanf M."/>
            <person name="Daum C."/>
            <person name="Ng V."/>
            <person name="Clum A."/>
            <person name="Ohm R."/>
            <person name="Martin F."/>
            <person name="Silar P."/>
            <person name="Natvig D."/>
            <person name="Lalanne C."/>
            <person name="Gautier V."/>
            <person name="Ament-Velasquez S.L."/>
            <person name="Kruys A."/>
            <person name="Hutchinson M.I."/>
            <person name="Powell A.J."/>
            <person name="Barry K."/>
            <person name="Miller A.N."/>
            <person name="Grigoriev I.V."/>
            <person name="Debuchy R."/>
            <person name="Gladieux P."/>
            <person name="Thoren M.H."/>
            <person name="Johannesson H."/>
        </authorList>
    </citation>
    <scope>NUCLEOTIDE SEQUENCE</scope>
    <source>
        <strain evidence="2">PSN309</strain>
    </source>
</reference>
<sequence length="116" mass="12210">MKAGCSAKLAASQHPHNEISSGLHNRLHCHGSRPTDESSPTAAPRPREATSRLPSSVVSRPAEADAHHWDDDGPPYDKAVGNPNAYSACTVGRHNVILVYMSGMEKANAAAVAANC</sequence>
<evidence type="ECO:0000313" key="2">
    <source>
        <dbReference type="EMBL" id="KAK4182802.1"/>
    </source>
</evidence>
<organism evidence="2 3">
    <name type="scientific">Podospora australis</name>
    <dbReference type="NCBI Taxonomy" id="1536484"/>
    <lineage>
        <taxon>Eukaryota</taxon>
        <taxon>Fungi</taxon>
        <taxon>Dikarya</taxon>
        <taxon>Ascomycota</taxon>
        <taxon>Pezizomycotina</taxon>
        <taxon>Sordariomycetes</taxon>
        <taxon>Sordariomycetidae</taxon>
        <taxon>Sordariales</taxon>
        <taxon>Podosporaceae</taxon>
        <taxon>Podospora</taxon>
    </lineage>
</organism>
<dbReference type="Proteomes" id="UP001302126">
    <property type="component" value="Unassembled WGS sequence"/>
</dbReference>
<name>A0AAN6WM25_9PEZI</name>
<dbReference type="EMBL" id="MU864609">
    <property type="protein sequence ID" value="KAK4182802.1"/>
    <property type="molecule type" value="Genomic_DNA"/>
</dbReference>
<feature type="compositionally biased region" description="Basic and acidic residues" evidence="1">
    <location>
        <begin position="62"/>
        <end position="71"/>
    </location>
</feature>
<protein>
    <submittedName>
        <fullName evidence="2">Uncharacterized protein</fullName>
    </submittedName>
</protein>
<evidence type="ECO:0000256" key="1">
    <source>
        <dbReference type="SAM" id="MobiDB-lite"/>
    </source>
</evidence>
<dbReference type="AlphaFoldDB" id="A0AAN6WM25"/>
<accession>A0AAN6WM25</accession>
<proteinExistence type="predicted"/>
<gene>
    <name evidence="2" type="ORF">QBC35DRAFT_456918</name>
</gene>
<reference evidence="2" key="1">
    <citation type="journal article" date="2023" name="Mol. Phylogenet. Evol.">
        <title>Genome-scale phylogeny and comparative genomics of the fungal order Sordariales.</title>
        <authorList>
            <person name="Hensen N."/>
            <person name="Bonometti L."/>
            <person name="Westerberg I."/>
            <person name="Brannstrom I.O."/>
            <person name="Guillou S."/>
            <person name="Cros-Aarteil S."/>
            <person name="Calhoun S."/>
            <person name="Haridas S."/>
            <person name="Kuo A."/>
            <person name="Mondo S."/>
            <person name="Pangilinan J."/>
            <person name="Riley R."/>
            <person name="LaButti K."/>
            <person name="Andreopoulos B."/>
            <person name="Lipzen A."/>
            <person name="Chen C."/>
            <person name="Yan M."/>
            <person name="Daum C."/>
            <person name="Ng V."/>
            <person name="Clum A."/>
            <person name="Steindorff A."/>
            <person name="Ohm R.A."/>
            <person name="Martin F."/>
            <person name="Silar P."/>
            <person name="Natvig D.O."/>
            <person name="Lalanne C."/>
            <person name="Gautier V."/>
            <person name="Ament-Velasquez S.L."/>
            <person name="Kruys A."/>
            <person name="Hutchinson M.I."/>
            <person name="Powell A.J."/>
            <person name="Barry K."/>
            <person name="Miller A.N."/>
            <person name="Grigoriev I.V."/>
            <person name="Debuchy R."/>
            <person name="Gladieux P."/>
            <person name="Hiltunen Thoren M."/>
            <person name="Johannesson H."/>
        </authorList>
    </citation>
    <scope>NUCLEOTIDE SEQUENCE</scope>
    <source>
        <strain evidence="2">PSN309</strain>
    </source>
</reference>
<evidence type="ECO:0000313" key="3">
    <source>
        <dbReference type="Proteomes" id="UP001302126"/>
    </source>
</evidence>